<dbReference type="Pfam" id="PF03704">
    <property type="entry name" value="BTAD"/>
    <property type="match status" value="1"/>
</dbReference>
<dbReference type="SMART" id="SM01043">
    <property type="entry name" value="BTAD"/>
    <property type="match status" value="1"/>
</dbReference>
<dbReference type="SUPFAM" id="SSF46894">
    <property type="entry name" value="C-terminal effector domain of the bipartite response regulators"/>
    <property type="match status" value="1"/>
</dbReference>
<feature type="DNA-binding region" description="OmpR/PhoB-type" evidence="5">
    <location>
        <begin position="1"/>
        <end position="93"/>
    </location>
</feature>
<dbReference type="eggNOG" id="COG3629">
    <property type="taxonomic scope" value="Bacteria"/>
</dbReference>
<evidence type="ECO:0000256" key="2">
    <source>
        <dbReference type="ARBA" id="ARBA00023015"/>
    </source>
</evidence>
<evidence type="ECO:0000256" key="1">
    <source>
        <dbReference type="ARBA" id="ARBA00005820"/>
    </source>
</evidence>
<dbReference type="InterPro" id="IPR036388">
    <property type="entry name" value="WH-like_DNA-bd_sf"/>
</dbReference>
<dbReference type="PRINTS" id="PR00364">
    <property type="entry name" value="DISEASERSIST"/>
</dbReference>
<dbReference type="PANTHER" id="PTHR47691:SF3">
    <property type="entry name" value="HTH-TYPE TRANSCRIPTIONAL REGULATOR RV0890C-RELATED"/>
    <property type="match status" value="1"/>
</dbReference>
<keyword evidence="2" id="KW-0805">Transcription regulation</keyword>
<dbReference type="Proteomes" id="UP000019277">
    <property type="component" value="Unassembled WGS sequence"/>
</dbReference>
<dbReference type="GO" id="GO:0003677">
    <property type="term" value="F:DNA binding"/>
    <property type="evidence" value="ECO:0007669"/>
    <property type="project" value="UniProtKB-UniRule"/>
</dbReference>
<dbReference type="SMART" id="SM00862">
    <property type="entry name" value="Trans_reg_C"/>
    <property type="match status" value="1"/>
</dbReference>
<feature type="domain" description="OmpR/PhoB-type" evidence="6">
    <location>
        <begin position="1"/>
        <end position="93"/>
    </location>
</feature>
<dbReference type="AlphaFoldDB" id="W7IMM9"/>
<dbReference type="InterPro" id="IPR011990">
    <property type="entry name" value="TPR-like_helical_dom_sf"/>
</dbReference>
<dbReference type="Gene3D" id="1.10.10.10">
    <property type="entry name" value="Winged helix-like DNA-binding domain superfamily/Winged helix DNA-binding domain"/>
    <property type="match status" value="1"/>
</dbReference>
<comment type="caution">
    <text evidence="7">The sequence shown here is derived from an EMBL/GenBank/DDBJ whole genome shotgun (WGS) entry which is preliminary data.</text>
</comment>
<evidence type="ECO:0000256" key="5">
    <source>
        <dbReference type="PROSITE-ProRule" id="PRU01091"/>
    </source>
</evidence>
<dbReference type="RefSeq" id="WP_035281879.1">
    <property type="nucleotide sequence ID" value="NZ_AYXG01000087.1"/>
</dbReference>
<comment type="similarity">
    <text evidence="1">Belongs to the AfsR/DnrI/RedD regulatory family.</text>
</comment>
<dbReference type="GO" id="GO:0006355">
    <property type="term" value="P:regulation of DNA-templated transcription"/>
    <property type="evidence" value="ECO:0007669"/>
    <property type="project" value="InterPro"/>
</dbReference>
<evidence type="ECO:0000313" key="7">
    <source>
        <dbReference type="EMBL" id="EWC62140.1"/>
    </source>
</evidence>
<dbReference type="FunFam" id="1.25.40.10:FF:000222">
    <property type="entry name" value="SARP family transcriptional regulator"/>
    <property type="match status" value="1"/>
</dbReference>
<dbReference type="PATRIC" id="fig|909613.9.peg.2512"/>
<dbReference type="InterPro" id="IPR016032">
    <property type="entry name" value="Sig_transdc_resp-reg_C-effctor"/>
</dbReference>
<dbReference type="Gene3D" id="1.25.40.10">
    <property type="entry name" value="Tetratricopeptide repeat domain"/>
    <property type="match status" value="2"/>
</dbReference>
<dbReference type="CDD" id="cd15831">
    <property type="entry name" value="BTAD"/>
    <property type="match status" value="1"/>
</dbReference>
<dbReference type="PROSITE" id="PS51755">
    <property type="entry name" value="OMPR_PHOB"/>
    <property type="match status" value="1"/>
</dbReference>
<keyword evidence="4" id="KW-0804">Transcription</keyword>
<dbReference type="SUPFAM" id="SSF48452">
    <property type="entry name" value="TPR-like"/>
    <property type="match status" value="2"/>
</dbReference>
<dbReference type="InterPro" id="IPR005158">
    <property type="entry name" value="BTAD"/>
</dbReference>
<evidence type="ECO:0000256" key="3">
    <source>
        <dbReference type="ARBA" id="ARBA00023125"/>
    </source>
</evidence>
<dbReference type="STRING" id="909613.UO65_2506"/>
<dbReference type="Pfam" id="PF25872">
    <property type="entry name" value="HTH_77"/>
    <property type="match status" value="1"/>
</dbReference>
<proteinExistence type="inferred from homology"/>
<keyword evidence="8" id="KW-1185">Reference proteome</keyword>
<protein>
    <submittedName>
        <fullName evidence="7">Signal transduction response regulator</fullName>
    </submittedName>
</protein>
<dbReference type="OrthoDB" id="9812579at2"/>
<sequence length="1067" mass="111786">MRVAMLGPVRVTGAGAVEVELGGARLRMLLARLALDAGRVVTSAALIDSLWGDEPPADAVNALQSLVSRLRRALRAGADGLVESSASGYRLVVDRDDVDVHRFERLAAEGRLALREGRPTEAAAALRAALELWRGPALSGLADAPFAGAAITRLTELRVAALEDRLAADVDLGGHADTVAELHGLVAEHPLRERAAGLLVRALYLSGRQAEALAAHERIRRALAEELGVEPSAELRDLHLAVLRGDLAPAAPAAVPTPALTSFVGRRVELAEVRGLLASARLVTLVGPGGAGKTRLSCEAVAGSERPTWLVELAAVRAAEDVPGAVLAALGARETRLLDAPGGAPPRPGRVLDRVVEMLSAQRGVLVLDNCEHLVEAAAALADAVLARCPRLTVLATSREPLAITGEVVFGVGPLGLPAERAEAAEVLAAEAVRLFADRAEAAAPGFAVAEHAPAVAEVCRRLDGLPLALELAAARLRSMTLGQVAERLDDRFRLLTGGSRTSLPRHRTLRAVVEWSWDLLEEPERVLAARLSVFPAPAAADWVPAVAADDTLLPAEDVVYVLASLVEKSLVQVAEGRDGQVRYRVLETVRAYAAERLAEHGAAEVARVRAAFSRCALAFLDDAEPRLRGPDQVRWMARIAADQENVLAATRYAAEAGDADLATRLALRAGWFWMISGHHREAVNLMRSVVALPGPAPAHATATLRALTAFDDAAGMPDPAVLAELRTELAETRAMDHHPSMAMVEPMLAAFAGEVDEAFAGLARAAAHPDPWARAMAELGRAFLLENTGDLAGSEAAAAGALARFRELGDRWGQAMAIGQVAERRSLLGDHAGSIAAVEEAVHLVRELGAADELPGMLARLAIQRGRAGDLDGAERGLRAALRMLRERGTNDLGILVQSWLSTVLRQRGDLSAAVAEHEAVTARVATLENRAPHMARTLTTVGAQLAVATGDLPLALARLRTAAVDLSAIPDMPVVSAVAETAAMAWLAAGDPAGAAYLLGLSTAIRGAPDLGNPELTSLRAAIDERIGARAGEAAHAAAAALDRATALKSLHNAVSTADFGAPAE</sequence>
<accession>W7IMM9</accession>
<dbReference type="InterPro" id="IPR027417">
    <property type="entry name" value="P-loop_NTPase"/>
</dbReference>
<dbReference type="PANTHER" id="PTHR47691">
    <property type="entry name" value="REGULATOR-RELATED"/>
    <property type="match status" value="1"/>
</dbReference>
<dbReference type="InterPro" id="IPR001867">
    <property type="entry name" value="OmpR/PhoB-type_DNA-bd"/>
</dbReference>
<keyword evidence="3 5" id="KW-0238">DNA-binding</keyword>
<evidence type="ECO:0000313" key="8">
    <source>
        <dbReference type="Proteomes" id="UP000019277"/>
    </source>
</evidence>
<dbReference type="InterPro" id="IPR058852">
    <property type="entry name" value="HTH_77"/>
</dbReference>
<dbReference type="GO" id="GO:0000160">
    <property type="term" value="P:phosphorelay signal transduction system"/>
    <property type="evidence" value="ECO:0007669"/>
    <property type="project" value="InterPro"/>
</dbReference>
<dbReference type="Pfam" id="PF00486">
    <property type="entry name" value="Trans_reg_C"/>
    <property type="match status" value="1"/>
</dbReference>
<evidence type="ECO:0000256" key="4">
    <source>
        <dbReference type="ARBA" id="ARBA00023163"/>
    </source>
</evidence>
<dbReference type="eggNOG" id="COG3903">
    <property type="taxonomic scope" value="Bacteria"/>
</dbReference>
<name>W7IMM9_9PSEU</name>
<dbReference type="EMBL" id="AYXG01000087">
    <property type="protein sequence ID" value="EWC62140.1"/>
    <property type="molecule type" value="Genomic_DNA"/>
</dbReference>
<reference evidence="7 8" key="1">
    <citation type="journal article" date="2014" name="Genome Announc.">
        <title>Draft Genome Sequence of the Antitrypanosomally Active Sponge-Associated Bacterium Actinokineospora sp. Strain EG49.</title>
        <authorList>
            <person name="Harjes J."/>
            <person name="Ryu T."/>
            <person name="Abdelmohsen U.R."/>
            <person name="Moitinho-Silva L."/>
            <person name="Horn H."/>
            <person name="Ravasi T."/>
            <person name="Hentschel U."/>
        </authorList>
    </citation>
    <scope>NUCLEOTIDE SEQUENCE [LARGE SCALE GENOMIC DNA]</scope>
    <source>
        <strain evidence="7 8">EG49</strain>
    </source>
</reference>
<evidence type="ECO:0000259" key="6">
    <source>
        <dbReference type="PROSITE" id="PS51755"/>
    </source>
</evidence>
<gene>
    <name evidence="7" type="ORF">UO65_2506</name>
</gene>
<dbReference type="SUPFAM" id="SSF52540">
    <property type="entry name" value="P-loop containing nucleoside triphosphate hydrolases"/>
    <property type="match status" value="1"/>
</dbReference>
<organism evidence="7 8">
    <name type="scientific">Actinokineospora spheciospongiae</name>
    <dbReference type="NCBI Taxonomy" id="909613"/>
    <lineage>
        <taxon>Bacteria</taxon>
        <taxon>Bacillati</taxon>
        <taxon>Actinomycetota</taxon>
        <taxon>Actinomycetes</taxon>
        <taxon>Pseudonocardiales</taxon>
        <taxon>Pseudonocardiaceae</taxon>
        <taxon>Actinokineospora</taxon>
    </lineage>
</organism>